<organism evidence="3 4">
    <name type="scientific">Cylindrobasidium torrendii FP15055 ss-10</name>
    <dbReference type="NCBI Taxonomy" id="1314674"/>
    <lineage>
        <taxon>Eukaryota</taxon>
        <taxon>Fungi</taxon>
        <taxon>Dikarya</taxon>
        <taxon>Basidiomycota</taxon>
        <taxon>Agaricomycotina</taxon>
        <taxon>Agaricomycetes</taxon>
        <taxon>Agaricomycetidae</taxon>
        <taxon>Agaricales</taxon>
        <taxon>Marasmiineae</taxon>
        <taxon>Physalacriaceae</taxon>
        <taxon>Cylindrobasidium</taxon>
    </lineage>
</organism>
<feature type="region of interest" description="Disordered" evidence="2">
    <location>
        <begin position="263"/>
        <end position="571"/>
    </location>
</feature>
<feature type="compositionally biased region" description="Low complexity" evidence="2">
    <location>
        <begin position="452"/>
        <end position="470"/>
    </location>
</feature>
<evidence type="ECO:0000313" key="3">
    <source>
        <dbReference type="EMBL" id="KIY69486.1"/>
    </source>
</evidence>
<dbReference type="STRING" id="1314674.A0A0D7BIK9"/>
<dbReference type="AlphaFoldDB" id="A0A0D7BIK9"/>
<feature type="compositionally biased region" description="Pro residues" evidence="2">
    <location>
        <begin position="596"/>
        <end position="608"/>
    </location>
</feature>
<feature type="coiled-coil region" evidence="1">
    <location>
        <begin position="644"/>
        <end position="671"/>
    </location>
</feature>
<gene>
    <name evidence="3" type="ORF">CYLTODRAFT_442639</name>
</gene>
<feature type="compositionally biased region" description="Basic residues" evidence="2">
    <location>
        <begin position="317"/>
        <end position="335"/>
    </location>
</feature>
<feature type="compositionally biased region" description="Low complexity" evidence="2">
    <location>
        <begin position="385"/>
        <end position="404"/>
    </location>
</feature>
<feature type="region of interest" description="Disordered" evidence="2">
    <location>
        <begin position="1"/>
        <end position="44"/>
    </location>
</feature>
<name>A0A0D7BIK9_9AGAR</name>
<dbReference type="Proteomes" id="UP000054007">
    <property type="component" value="Unassembled WGS sequence"/>
</dbReference>
<evidence type="ECO:0000256" key="2">
    <source>
        <dbReference type="SAM" id="MobiDB-lite"/>
    </source>
</evidence>
<accession>A0A0D7BIK9</accession>
<dbReference type="OrthoDB" id="3062753at2759"/>
<evidence type="ECO:0000256" key="1">
    <source>
        <dbReference type="SAM" id="Coils"/>
    </source>
</evidence>
<feature type="compositionally biased region" description="Polar residues" evidence="2">
    <location>
        <begin position="352"/>
        <end position="362"/>
    </location>
</feature>
<feature type="compositionally biased region" description="Pro residues" evidence="2">
    <location>
        <begin position="265"/>
        <end position="285"/>
    </location>
</feature>
<protein>
    <submittedName>
        <fullName evidence="3">Uncharacterized protein</fullName>
    </submittedName>
</protein>
<feature type="compositionally biased region" description="Pro residues" evidence="2">
    <location>
        <begin position="552"/>
        <end position="561"/>
    </location>
</feature>
<feature type="region of interest" description="Disordered" evidence="2">
    <location>
        <begin position="596"/>
        <end position="632"/>
    </location>
</feature>
<reference evidence="3 4" key="1">
    <citation type="journal article" date="2015" name="Fungal Genet. Biol.">
        <title>Evolution of novel wood decay mechanisms in Agaricales revealed by the genome sequences of Fistulina hepatica and Cylindrobasidium torrendii.</title>
        <authorList>
            <person name="Floudas D."/>
            <person name="Held B.W."/>
            <person name="Riley R."/>
            <person name="Nagy L.G."/>
            <person name="Koehler G."/>
            <person name="Ransdell A.S."/>
            <person name="Younus H."/>
            <person name="Chow J."/>
            <person name="Chiniquy J."/>
            <person name="Lipzen A."/>
            <person name="Tritt A."/>
            <person name="Sun H."/>
            <person name="Haridas S."/>
            <person name="LaButti K."/>
            <person name="Ohm R.A."/>
            <person name="Kues U."/>
            <person name="Blanchette R.A."/>
            <person name="Grigoriev I.V."/>
            <person name="Minto R.E."/>
            <person name="Hibbett D.S."/>
        </authorList>
    </citation>
    <scope>NUCLEOTIDE SEQUENCE [LARGE SCALE GENOMIC DNA]</scope>
    <source>
        <strain evidence="3 4">FP15055 ss-10</strain>
    </source>
</reference>
<evidence type="ECO:0000313" key="4">
    <source>
        <dbReference type="Proteomes" id="UP000054007"/>
    </source>
</evidence>
<keyword evidence="1" id="KW-0175">Coiled coil</keyword>
<dbReference type="EMBL" id="KN880483">
    <property type="protein sequence ID" value="KIY69486.1"/>
    <property type="molecule type" value="Genomic_DNA"/>
</dbReference>
<proteinExistence type="predicted"/>
<feature type="compositionally biased region" description="Pro residues" evidence="2">
    <location>
        <begin position="615"/>
        <end position="630"/>
    </location>
</feature>
<feature type="compositionally biased region" description="Polar residues" evidence="2">
    <location>
        <begin position="1"/>
        <end position="14"/>
    </location>
</feature>
<feature type="compositionally biased region" description="Basic and acidic residues" evidence="2">
    <location>
        <begin position="293"/>
        <end position="306"/>
    </location>
</feature>
<sequence>MSSAVESRGNSRPTRNAASASASVHRRSASHEHSSLSPVPEPVGWEHPDELPLLDASSKTKDEIVEELLAGRVSIPGRPSSRMVDLVAITSIDGTKTMIPSGYRIPLLFVIEFLWWSMRLVLGAQKDIREEEWRNFRSGIWYVGRLLSFFLEAAREKAKSPESMDKRWRCPTFDRVLCRYRMGWMLSSREHLEEFHSIHGEEPYKRDMLTFHWKTVATKGQSSLKVPMAHMDEGVDAIEFSKGIVKVDGDWIYEDPANVALPANPEAPAPFEAEPPPPPDEPAPAIPSVAKGKGKEKVDSPVHLETSDENVLIASPVKRRKKRETSPKPRKRRKLATPTDSLSDLSDDNVGSILTAQTSLSTFPDVAASDDGVAVPESPASLEYPTDIDSPPPSTRSSPPSDIILPSVSLSALAKKPRAKRQKAPQPLNALLDSDIPDRPASTSTPKALAEVVVTQAKPAKPPKAVQKVARTPSEAESSSRGEDAPPSDTADTSISTPAEDAAIPYKRARKKGTVKQKAVSPSAAGPSVKRAARDATTSAASQSASSRRPSPEPALPPAPQADPRSQWYPPHNPYAHFMFPQYSWPPPPPLTGHPPVMAPKPVHPVPTPHVQITPTPPPAPSPTPPPPTPQMDEATLIETLLELVAHADDMRSQEARLRLVEEETKELKRKVGAWET</sequence>
<keyword evidence="4" id="KW-1185">Reference proteome</keyword>
<feature type="compositionally biased region" description="Low complexity" evidence="2">
    <location>
        <begin position="535"/>
        <end position="549"/>
    </location>
</feature>